<dbReference type="EMBL" id="CAJZBQ010000015">
    <property type="protein sequence ID" value="CAG9316088.1"/>
    <property type="molecule type" value="Genomic_DNA"/>
</dbReference>
<gene>
    <name evidence="2" type="ORF">BSTOLATCC_MIC15529</name>
</gene>
<comment type="caution">
    <text evidence="2">The sequence shown here is derived from an EMBL/GenBank/DDBJ whole genome shotgun (WGS) entry which is preliminary data.</text>
</comment>
<reference evidence="2" key="1">
    <citation type="submission" date="2021-09" db="EMBL/GenBank/DDBJ databases">
        <authorList>
            <consortium name="AG Swart"/>
            <person name="Singh M."/>
            <person name="Singh A."/>
            <person name="Seah K."/>
            <person name="Emmerich C."/>
        </authorList>
    </citation>
    <scope>NUCLEOTIDE SEQUENCE</scope>
    <source>
        <strain evidence="2">ATCC30299</strain>
    </source>
</reference>
<sequence>MDETKLNELTILENNISFLENVIEELTKDYIDLLKEKAEKINWYLQIKHKKKQLEQDLQELDETLEMINYEENLKFPESELEMMYSALLQEEETASQIYSNKISFWITEEEAWKEKLQNILLKKQQEEKRIQEKTKELENKKQELKIKLKQLQDSHSEEFIRYNRSIRPQFLALEERKSALQKDFEEKEIEFKKKLLELQIRLNQEQEEAIKISEKIDMHYNNNKHGKF</sequence>
<accession>A0AAU9ISH7</accession>
<keyword evidence="1" id="KW-0175">Coiled coil</keyword>
<proteinExistence type="predicted"/>
<protein>
    <submittedName>
        <fullName evidence="2">Uncharacterized protein</fullName>
    </submittedName>
</protein>
<name>A0AAU9ISH7_9CILI</name>
<evidence type="ECO:0000313" key="2">
    <source>
        <dbReference type="EMBL" id="CAG9316088.1"/>
    </source>
</evidence>
<feature type="coiled-coil region" evidence="1">
    <location>
        <begin position="9"/>
        <end position="71"/>
    </location>
</feature>
<dbReference type="AlphaFoldDB" id="A0AAU9ISH7"/>
<keyword evidence="3" id="KW-1185">Reference proteome</keyword>
<evidence type="ECO:0000256" key="1">
    <source>
        <dbReference type="SAM" id="Coils"/>
    </source>
</evidence>
<dbReference type="Proteomes" id="UP001162131">
    <property type="component" value="Unassembled WGS sequence"/>
</dbReference>
<feature type="coiled-coil region" evidence="1">
    <location>
        <begin position="110"/>
        <end position="216"/>
    </location>
</feature>
<organism evidence="2 3">
    <name type="scientific">Blepharisma stoltei</name>
    <dbReference type="NCBI Taxonomy" id="1481888"/>
    <lineage>
        <taxon>Eukaryota</taxon>
        <taxon>Sar</taxon>
        <taxon>Alveolata</taxon>
        <taxon>Ciliophora</taxon>
        <taxon>Postciliodesmatophora</taxon>
        <taxon>Heterotrichea</taxon>
        <taxon>Heterotrichida</taxon>
        <taxon>Blepharismidae</taxon>
        <taxon>Blepharisma</taxon>
    </lineage>
</organism>
<evidence type="ECO:0000313" key="3">
    <source>
        <dbReference type="Proteomes" id="UP001162131"/>
    </source>
</evidence>